<keyword evidence="1" id="KW-0732">Signal</keyword>
<feature type="signal peptide" evidence="1">
    <location>
        <begin position="1"/>
        <end position="21"/>
    </location>
</feature>
<dbReference type="EMBL" id="JAUDUY010000002">
    <property type="protein sequence ID" value="MDM9630694.1"/>
    <property type="molecule type" value="Genomic_DNA"/>
</dbReference>
<sequence length="286" mass="32927">MRSKVAEFVVFFLVLSSPGLAQQNRVSQQRIPQQELEDDREPYKILHAEPLYIDLIRDLGARKGEKEWNIGLGLKDNLRYDSYEALIEYEWAPVNRLGLEVELPFTFYSPAEGAARDSVPSNQLDALQVAMQWTFLVKPEIATSMALGYLNEFQLSPFDSFGNPLFKGNAYNPFLVVAKRWGRHFHSLIYTGPIFEQDYRSGTLETSYEINTSFHYMVPGTINFIGVEFNKEIEHGDFDMTIRPQMRLDISETLLVGIVAGIPIARENERFSAFMRLIYEPIHKKD</sequence>
<accession>A0ABT7WCN6</accession>
<evidence type="ECO:0000313" key="3">
    <source>
        <dbReference type="Proteomes" id="UP001174839"/>
    </source>
</evidence>
<dbReference type="InterPro" id="IPR048131">
    <property type="entry name" value="HAEPLYID-like"/>
</dbReference>
<organism evidence="2 3">
    <name type="scientific">Robiginitalea aurantiaca</name>
    <dbReference type="NCBI Taxonomy" id="3056915"/>
    <lineage>
        <taxon>Bacteria</taxon>
        <taxon>Pseudomonadati</taxon>
        <taxon>Bacteroidota</taxon>
        <taxon>Flavobacteriia</taxon>
        <taxon>Flavobacteriales</taxon>
        <taxon>Flavobacteriaceae</taxon>
        <taxon>Robiginitalea</taxon>
    </lineage>
</organism>
<dbReference type="RefSeq" id="WP_289724063.1">
    <property type="nucleotide sequence ID" value="NZ_JAUDUY010000002.1"/>
</dbReference>
<dbReference type="NCBIfam" id="NF041634">
    <property type="entry name" value="HAEPLYID"/>
    <property type="match status" value="1"/>
</dbReference>
<keyword evidence="3" id="KW-1185">Reference proteome</keyword>
<evidence type="ECO:0000313" key="2">
    <source>
        <dbReference type="EMBL" id="MDM9630694.1"/>
    </source>
</evidence>
<name>A0ABT7WCN6_9FLAO</name>
<reference evidence="2" key="1">
    <citation type="submission" date="2023-06" db="EMBL/GenBank/DDBJ databases">
        <title>Robiginitalea aurantiacus sp. nov. and Algoriphagus sediminis sp. nov., isolated from coastal sediment.</title>
        <authorList>
            <person name="Zhou Z.Y."/>
            <person name="An J."/>
            <person name="Jia Y.W."/>
            <person name="Du Z.J."/>
        </authorList>
    </citation>
    <scope>NUCLEOTIDE SEQUENCE</scope>
    <source>
        <strain evidence="2">M39</strain>
    </source>
</reference>
<evidence type="ECO:0000256" key="1">
    <source>
        <dbReference type="SAM" id="SignalP"/>
    </source>
</evidence>
<dbReference type="Proteomes" id="UP001174839">
    <property type="component" value="Unassembled WGS sequence"/>
</dbReference>
<feature type="chain" id="PRO_5047138449" evidence="1">
    <location>
        <begin position="22"/>
        <end position="286"/>
    </location>
</feature>
<proteinExistence type="predicted"/>
<gene>
    <name evidence="2" type="ORF">QU605_04385</name>
</gene>
<protein>
    <submittedName>
        <fullName evidence="2">HAEPLYID family protein</fullName>
    </submittedName>
</protein>
<comment type="caution">
    <text evidence="2">The sequence shown here is derived from an EMBL/GenBank/DDBJ whole genome shotgun (WGS) entry which is preliminary data.</text>
</comment>